<dbReference type="SUPFAM" id="SSF56317">
    <property type="entry name" value="Carbon-nitrogen hydrolase"/>
    <property type="match status" value="2"/>
</dbReference>
<sequence length="424" mass="44492">MTALPPVPVYRAQPIRIACVQFDPKLGKGVENAAKVESMTARLQPGMLDLLVLPEMALSGYMFTTPSAIQPHLEHPTTGLTATLAKKLAARLRCHVVAGYPEAFSDDEPVVPPRASASTSTADDTPIVTAPPADPPVFAEINGTGTGTGTDPSLPPAPPANGSHANGTHLLPPPPSFPPKRPNGPSHPLTAAQVGYNSALIASPAGEVVGNYRKTFLFETDKNWAREGSGFMHWDLPAPLGRVAIGICMDLNPEDFISPWNAYELATYCATNAVDMLVVPMNWLDPREQDSDSDSDSDSDTDTHSDTGSDGERVPPRDPNAPSINNLNYWAARLAPLHDPAPTYAAAAPPGYDGAGAGAGAGAPSASAPPKEVVFVSCNRAGTEGGTLFAGSSCVMTMRSEPKAVELVEVCTRSEERVMLAIVT</sequence>
<feature type="region of interest" description="Disordered" evidence="1">
    <location>
        <begin position="105"/>
        <end position="187"/>
    </location>
</feature>
<dbReference type="InterPro" id="IPR039703">
    <property type="entry name" value="Nta1"/>
</dbReference>
<dbReference type="RefSeq" id="XP_028477998.1">
    <property type="nucleotide sequence ID" value="XM_028621546.1"/>
</dbReference>
<dbReference type="GO" id="GO:0008418">
    <property type="term" value="F:protein-N-terminal asparagine amidohydrolase activity"/>
    <property type="evidence" value="ECO:0007669"/>
    <property type="project" value="InterPro"/>
</dbReference>
<protein>
    <submittedName>
        <fullName evidence="3">Carbon-nitrogen hydrolase</fullName>
    </submittedName>
</protein>
<dbReference type="OrthoDB" id="201515at2759"/>
<dbReference type="GO" id="GO:0030163">
    <property type="term" value="P:protein catabolic process"/>
    <property type="evidence" value="ECO:0007669"/>
    <property type="project" value="TreeGrafter"/>
</dbReference>
<dbReference type="Gene3D" id="3.60.110.10">
    <property type="entry name" value="Carbon-nitrogen hydrolase"/>
    <property type="match status" value="2"/>
</dbReference>
<dbReference type="GeneID" id="39590615"/>
<dbReference type="PANTHER" id="PTHR11750">
    <property type="entry name" value="PROTEIN N-TERMINAL AMIDASE"/>
    <property type="match status" value="1"/>
</dbReference>
<dbReference type="Pfam" id="PF00795">
    <property type="entry name" value="CN_hydrolase"/>
    <property type="match status" value="1"/>
</dbReference>
<dbReference type="InterPro" id="IPR003010">
    <property type="entry name" value="C-N_Hydrolase"/>
</dbReference>
<dbReference type="Proteomes" id="UP000279236">
    <property type="component" value="Unassembled WGS sequence"/>
</dbReference>
<dbReference type="PROSITE" id="PS50263">
    <property type="entry name" value="CN_HYDROLASE"/>
    <property type="match status" value="1"/>
</dbReference>
<dbReference type="PANTHER" id="PTHR11750:SF26">
    <property type="entry name" value="PROTEIN N-TERMINAL AMIDASE"/>
    <property type="match status" value="1"/>
</dbReference>
<gene>
    <name evidence="3" type="primary">NTA1</name>
    <name evidence="3" type="ORF">EHS24_006072</name>
</gene>
<organism evidence="3 4">
    <name type="scientific">Apiotrichum porosum</name>
    <dbReference type="NCBI Taxonomy" id="105984"/>
    <lineage>
        <taxon>Eukaryota</taxon>
        <taxon>Fungi</taxon>
        <taxon>Dikarya</taxon>
        <taxon>Basidiomycota</taxon>
        <taxon>Agaricomycotina</taxon>
        <taxon>Tremellomycetes</taxon>
        <taxon>Trichosporonales</taxon>
        <taxon>Trichosporonaceae</taxon>
        <taxon>Apiotrichum</taxon>
    </lineage>
</organism>
<dbReference type="AlphaFoldDB" id="A0A427Y0I3"/>
<evidence type="ECO:0000259" key="2">
    <source>
        <dbReference type="PROSITE" id="PS50263"/>
    </source>
</evidence>
<feature type="compositionally biased region" description="Pro residues" evidence="1">
    <location>
        <begin position="171"/>
        <end position="182"/>
    </location>
</feature>
<feature type="domain" description="CN hydrolase" evidence="2">
    <location>
        <begin position="15"/>
        <end position="424"/>
    </location>
</feature>
<dbReference type="EMBL" id="RSCE01000003">
    <property type="protein sequence ID" value="RSH84550.1"/>
    <property type="molecule type" value="Genomic_DNA"/>
</dbReference>
<keyword evidence="3" id="KW-0378">Hydrolase</keyword>
<evidence type="ECO:0000256" key="1">
    <source>
        <dbReference type="SAM" id="MobiDB-lite"/>
    </source>
</evidence>
<dbReference type="InterPro" id="IPR036526">
    <property type="entry name" value="C-N_Hydrolase_sf"/>
</dbReference>
<accession>A0A427Y0I3</accession>
<proteinExistence type="predicted"/>
<evidence type="ECO:0000313" key="3">
    <source>
        <dbReference type="EMBL" id="RSH84550.1"/>
    </source>
</evidence>
<feature type="compositionally biased region" description="Acidic residues" evidence="1">
    <location>
        <begin position="291"/>
        <end position="300"/>
    </location>
</feature>
<name>A0A427Y0I3_9TREE</name>
<feature type="region of interest" description="Disordered" evidence="1">
    <location>
        <begin position="285"/>
        <end position="322"/>
    </location>
</feature>
<dbReference type="GO" id="GO:0070773">
    <property type="term" value="F:protein-N-terminal glutamine amidohydrolase activity"/>
    <property type="evidence" value="ECO:0007669"/>
    <property type="project" value="InterPro"/>
</dbReference>
<keyword evidence="4" id="KW-1185">Reference proteome</keyword>
<comment type="caution">
    <text evidence="3">The sequence shown here is derived from an EMBL/GenBank/DDBJ whole genome shotgun (WGS) entry which is preliminary data.</text>
</comment>
<reference evidence="3 4" key="1">
    <citation type="submission" date="2018-11" db="EMBL/GenBank/DDBJ databases">
        <title>Genome sequence of Apiotrichum porosum DSM 27194.</title>
        <authorList>
            <person name="Aliyu H."/>
            <person name="Gorte O."/>
            <person name="Ochsenreither K."/>
        </authorList>
    </citation>
    <scope>NUCLEOTIDE SEQUENCE [LARGE SCALE GENOMIC DNA]</scope>
    <source>
        <strain evidence="3 4">DSM 27194</strain>
    </source>
</reference>
<feature type="compositionally biased region" description="Basic and acidic residues" evidence="1">
    <location>
        <begin position="301"/>
        <end position="316"/>
    </location>
</feature>
<evidence type="ECO:0000313" key="4">
    <source>
        <dbReference type="Proteomes" id="UP000279236"/>
    </source>
</evidence>
<dbReference type="STRING" id="105984.A0A427Y0I3"/>